<feature type="transmembrane region" description="Helical" evidence="6">
    <location>
        <begin position="311"/>
        <end position="339"/>
    </location>
</feature>
<organism evidence="9 11">
    <name type="scientific">Clostridium septicum</name>
    <dbReference type="NCBI Taxonomy" id="1504"/>
    <lineage>
        <taxon>Bacteria</taxon>
        <taxon>Bacillati</taxon>
        <taxon>Bacillota</taxon>
        <taxon>Clostridia</taxon>
        <taxon>Eubacteriales</taxon>
        <taxon>Clostridiaceae</taxon>
        <taxon>Clostridium</taxon>
    </lineage>
</organism>
<keyword evidence="3 6" id="KW-0812">Transmembrane</keyword>
<feature type="transmembrane region" description="Helical" evidence="6">
    <location>
        <begin position="12"/>
        <end position="32"/>
    </location>
</feature>
<dbReference type="EMBL" id="CP099799">
    <property type="protein sequence ID" value="USS00355.1"/>
    <property type="molecule type" value="Genomic_DNA"/>
</dbReference>
<dbReference type="KEGG" id="csep:CP523_04540"/>
<feature type="transmembrane region" description="Helical" evidence="6">
    <location>
        <begin position="231"/>
        <end position="251"/>
    </location>
</feature>
<keyword evidence="5 6" id="KW-0472">Membrane</keyword>
<gene>
    <name evidence="9" type="ORF">CP523_04540</name>
    <name evidence="10" type="ORF">NH397_12790</name>
</gene>
<sequence>MNRKTKHRQVEICLIITFIISIFSFSFIISASETTFKMVTSRNSFKDKLKYVQIEGKNSGKDLIELLNEREVKQIMTPEIVEKIEAESVNYVGKVVGVTSGADIEKYCKITGRILTNNEIDEGKKVAVVGSKLKKCIINVDNKDYIKLFKENFEVVGIIENEEWLTGEIFIPIKTHPDYEFVTENNVVVVDKTEVNKVKNIKDIGIKVSDIPKEKVSEFVLTRIPEIKENMFMVLVAFLNLVIFSIFYCQYIKRDLAIMRLVGAKPKDIVKYMFSKVSKIYLKALPIGFLTSFITIKVANSFYTKVMFDPISIYNVIITIGLTILIFIVANFIVLFNVLRFNILEDIR</sequence>
<keyword evidence="4 6" id="KW-1133">Transmembrane helix</keyword>
<keyword evidence="12" id="KW-1185">Reference proteome</keyword>
<dbReference type="OrthoDB" id="10020819at2"/>
<reference evidence="9 11" key="1">
    <citation type="submission" date="2017-09" db="EMBL/GenBank/DDBJ databases">
        <authorList>
            <person name="Thomas P."/>
            <person name="Seyboldt C."/>
        </authorList>
    </citation>
    <scope>NUCLEOTIDE SEQUENCE [LARGE SCALE GENOMIC DNA]</scope>
    <source>
        <strain evidence="9 11">DSM 7534</strain>
    </source>
</reference>
<feature type="domain" description="ABC3 transporter permease C-terminal" evidence="7">
    <location>
        <begin position="232"/>
        <end position="338"/>
    </location>
</feature>
<dbReference type="GeneID" id="303559952"/>
<dbReference type="RefSeq" id="WP_066676399.1">
    <property type="nucleotide sequence ID" value="NZ_CABMIZ010000016.1"/>
</dbReference>
<evidence type="ECO:0000313" key="11">
    <source>
        <dbReference type="Proteomes" id="UP000280586"/>
    </source>
</evidence>
<evidence type="ECO:0000256" key="3">
    <source>
        <dbReference type="ARBA" id="ARBA00022692"/>
    </source>
</evidence>
<dbReference type="AlphaFoldDB" id="A0A9N7PK85"/>
<name>A0A9N7PK85_CLOSE</name>
<evidence type="ECO:0000256" key="6">
    <source>
        <dbReference type="SAM" id="Phobius"/>
    </source>
</evidence>
<evidence type="ECO:0000256" key="4">
    <source>
        <dbReference type="ARBA" id="ARBA00022989"/>
    </source>
</evidence>
<evidence type="ECO:0000313" key="9">
    <source>
        <dbReference type="EMBL" id="AYE33792.1"/>
    </source>
</evidence>
<evidence type="ECO:0000256" key="1">
    <source>
        <dbReference type="ARBA" id="ARBA00004651"/>
    </source>
</evidence>
<dbReference type="InterPro" id="IPR025857">
    <property type="entry name" value="MacB_PCD"/>
</dbReference>
<protein>
    <submittedName>
        <fullName evidence="9">ABC transporter permease</fullName>
    </submittedName>
</protein>
<keyword evidence="2" id="KW-1003">Cell membrane</keyword>
<dbReference type="GO" id="GO:0005886">
    <property type="term" value="C:plasma membrane"/>
    <property type="evidence" value="ECO:0007669"/>
    <property type="project" value="UniProtKB-SubCell"/>
</dbReference>
<feature type="transmembrane region" description="Helical" evidence="6">
    <location>
        <begin position="280"/>
        <end position="299"/>
    </location>
</feature>
<dbReference type="Pfam" id="PF02687">
    <property type="entry name" value="FtsX"/>
    <property type="match status" value="1"/>
</dbReference>
<accession>A0A9N7PK85</accession>
<evidence type="ECO:0000313" key="10">
    <source>
        <dbReference type="EMBL" id="USS00355.1"/>
    </source>
</evidence>
<evidence type="ECO:0000256" key="5">
    <source>
        <dbReference type="ARBA" id="ARBA00023136"/>
    </source>
</evidence>
<comment type="subcellular location">
    <subcellularLocation>
        <location evidence="1">Cell membrane</location>
        <topology evidence="1">Multi-pass membrane protein</topology>
    </subcellularLocation>
</comment>
<evidence type="ECO:0000313" key="12">
    <source>
        <dbReference type="Proteomes" id="UP001055437"/>
    </source>
</evidence>
<feature type="domain" description="MacB-like periplasmic core" evidence="8">
    <location>
        <begin position="15"/>
        <end position="187"/>
    </location>
</feature>
<dbReference type="Proteomes" id="UP000280586">
    <property type="component" value="Chromosome"/>
</dbReference>
<dbReference type="InterPro" id="IPR003838">
    <property type="entry name" value="ABC3_permease_C"/>
</dbReference>
<reference evidence="10" key="2">
    <citation type="submission" date="2022-06" db="EMBL/GenBank/DDBJ databases">
        <authorList>
            <person name="Holder M.E."/>
            <person name="Ajami N.J."/>
            <person name="Petrosino J.F."/>
        </authorList>
    </citation>
    <scope>NUCLEOTIDE SEQUENCE</scope>
    <source>
        <strain evidence="10">RMA 8861</strain>
    </source>
</reference>
<dbReference type="EMBL" id="CP023671">
    <property type="protein sequence ID" value="AYE33792.1"/>
    <property type="molecule type" value="Genomic_DNA"/>
</dbReference>
<dbReference type="Proteomes" id="UP001055437">
    <property type="component" value="Chromosome"/>
</dbReference>
<evidence type="ECO:0000259" key="7">
    <source>
        <dbReference type="Pfam" id="PF02687"/>
    </source>
</evidence>
<evidence type="ECO:0000256" key="2">
    <source>
        <dbReference type="ARBA" id="ARBA00022475"/>
    </source>
</evidence>
<dbReference type="Pfam" id="PF12704">
    <property type="entry name" value="MacB_PCD"/>
    <property type="match status" value="1"/>
</dbReference>
<proteinExistence type="predicted"/>
<evidence type="ECO:0000259" key="8">
    <source>
        <dbReference type="Pfam" id="PF12704"/>
    </source>
</evidence>